<keyword evidence="7" id="KW-0175">Coiled coil</keyword>
<evidence type="ECO:0000256" key="6">
    <source>
        <dbReference type="ARBA" id="ARBA00022794"/>
    </source>
</evidence>
<sequence>MERILKRKNPDSVSALILTANSEQEKIGAEKVKLLEDRILSLENEIKAKDELAQQKLIEFQKKFSDMKEKYTTQIIELDGKLLEANMKDRKVYNDMFHANCIETCREQECRNY</sequence>
<keyword evidence="8" id="KW-0206">Cytoskeleton</keyword>
<reference evidence="9" key="1">
    <citation type="submission" date="2011-11" db="EMBL/GenBank/DDBJ databases">
        <title>Decoding the brain transcriptome of the Eastern honeybee (Apis cerana) based on pyrosequencing.</title>
        <authorList>
            <person name="Sun L."/>
            <person name="Zheng H."/>
            <person name="Wang Y."/>
            <person name="Xie X."/>
            <person name="Zhu Y."/>
            <person name="Gu W."/>
            <person name="Wang S."/>
        </authorList>
    </citation>
    <scope>NUCLEOTIDE SEQUENCE</scope>
    <source>
        <tissue evidence="9">Brain</tissue>
    </source>
</reference>
<dbReference type="EMBL" id="JR050345">
    <property type="protein sequence ID" value="AEY61247.1"/>
    <property type="molecule type" value="mRNA"/>
</dbReference>
<dbReference type="GO" id="GO:0005879">
    <property type="term" value="C:axonemal microtubule"/>
    <property type="evidence" value="ECO:0007669"/>
    <property type="project" value="TreeGrafter"/>
</dbReference>
<keyword evidence="4" id="KW-0963">Cytoplasm</keyword>
<evidence type="ECO:0000256" key="3">
    <source>
        <dbReference type="ARBA" id="ARBA00021406"/>
    </source>
</evidence>
<evidence type="ECO:0000256" key="1">
    <source>
        <dbReference type="ARBA" id="ARBA00004114"/>
    </source>
</evidence>
<protein>
    <recommendedName>
        <fullName evidence="3">Centrosomal protein of 162 kDa</fullName>
    </recommendedName>
</protein>
<evidence type="ECO:0000256" key="8">
    <source>
        <dbReference type="ARBA" id="ARBA00023212"/>
    </source>
</evidence>
<dbReference type="AlphaFoldDB" id="V9IKP7"/>
<accession>V9IKP7</accession>
<comment type="subcellular location">
    <subcellularLocation>
        <location evidence="1">Cytoplasm</location>
        <location evidence="1">Cytoskeleton</location>
        <location evidence="1">Microtubule organizing center</location>
        <location evidence="1">Centrosome</location>
        <location evidence="1">Centriole</location>
    </subcellularLocation>
</comment>
<proteinExistence type="evidence at transcript level"/>
<dbReference type="PANTHER" id="PTHR34031">
    <property type="entry name" value="CENTROSOMAL PROTEIN OF 162 KDA"/>
    <property type="match status" value="1"/>
</dbReference>
<evidence type="ECO:0000256" key="4">
    <source>
        <dbReference type="ARBA" id="ARBA00022490"/>
    </source>
</evidence>
<gene>
    <name evidence="9" type="ORF">ACCB11566</name>
</gene>
<comment type="similarity">
    <text evidence="2">Belongs to the CEP162 family.</text>
</comment>
<dbReference type="InterPro" id="IPR038774">
    <property type="entry name" value="CEP162-like"/>
</dbReference>
<keyword evidence="6" id="KW-0970">Cilium biogenesis/degradation</keyword>
<keyword evidence="5" id="KW-0493">Microtubule</keyword>
<dbReference type="GO" id="GO:0005814">
    <property type="term" value="C:centriole"/>
    <property type="evidence" value="ECO:0007669"/>
    <property type="project" value="UniProtKB-SubCell"/>
</dbReference>
<evidence type="ECO:0000313" key="9">
    <source>
        <dbReference type="EMBL" id="AEY61247.1"/>
    </source>
</evidence>
<organism evidence="9">
    <name type="scientific">Apis cerana</name>
    <name type="common">Indian honeybee</name>
    <dbReference type="NCBI Taxonomy" id="7461"/>
    <lineage>
        <taxon>Eukaryota</taxon>
        <taxon>Metazoa</taxon>
        <taxon>Ecdysozoa</taxon>
        <taxon>Arthropoda</taxon>
        <taxon>Hexapoda</taxon>
        <taxon>Insecta</taxon>
        <taxon>Pterygota</taxon>
        <taxon>Neoptera</taxon>
        <taxon>Endopterygota</taxon>
        <taxon>Hymenoptera</taxon>
        <taxon>Apocrita</taxon>
        <taxon>Aculeata</taxon>
        <taxon>Apoidea</taxon>
        <taxon>Anthophila</taxon>
        <taxon>Apidae</taxon>
        <taxon>Apis</taxon>
    </lineage>
</organism>
<evidence type="ECO:0000256" key="7">
    <source>
        <dbReference type="ARBA" id="ARBA00023054"/>
    </source>
</evidence>
<dbReference type="GO" id="GO:0060271">
    <property type="term" value="P:cilium assembly"/>
    <property type="evidence" value="ECO:0007669"/>
    <property type="project" value="TreeGrafter"/>
</dbReference>
<evidence type="ECO:0000256" key="2">
    <source>
        <dbReference type="ARBA" id="ARBA00009485"/>
    </source>
</evidence>
<evidence type="ECO:0000256" key="5">
    <source>
        <dbReference type="ARBA" id="ARBA00022701"/>
    </source>
</evidence>
<name>V9IKP7_APICE</name>
<dbReference type="PANTHER" id="PTHR34031:SF1">
    <property type="entry name" value="CENTROSOMAL PROTEIN OF 162 KDA"/>
    <property type="match status" value="1"/>
</dbReference>